<keyword evidence="4" id="KW-1185">Reference proteome</keyword>
<reference evidence="3" key="3">
    <citation type="submission" date="2015-04" db="UniProtKB">
        <authorList>
            <consortium name="EnsemblPlants"/>
        </authorList>
    </citation>
    <scope>IDENTIFICATION</scope>
    <source>
        <strain evidence="3">cv. Jemalong A17</strain>
    </source>
</reference>
<dbReference type="EnsemblPlants" id="AES82702">
    <property type="protein sequence ID" value="AES82702"/>
    <property type="gene ID" value="MTR_7g116410"/>
</dbReference>
<evidence type="ECO:0000256" key="1">
    <source>
        <dbReference type="SAM" id="Phobius"/>
    </source>
</evidence>
<dbReference type="HOGENOM" id="CLU_2726042_0_0_1"/>
<gene>
    <name evidence="2" type="ordered locus">MTR_7g116410</name>
</gene>
<sequence>MINIVEYIYSWGFLNCDIKPENELMGLGHNDNMVSYILCIYLLWSLNIGNIFLSYVILDFIYKKKFLLDLFF</sequence>
<reference evidence="2 4" key="2">
    <citation type="journal article" date="2014" name="BMC Genomics">
        <title>An improved genome release (version Mt4.0) for the model legume Medicago truncatula.</title>
        <authorList>
            <person name="Tang H."/>
            <person name="Krishnakumar V."/>
            <person name="Bidwell S."/>
            <person name="Rosen B."/>
            <person name="Chan A."/>
            <person name="Zhou S."/>
            <person name="Gentzbittel L."/>
            <person name="Childs K.L."/>
            <person name="Yandell M."/>
            <person name="Gundlach H."/>
            <person name="Mayer K.F."/>
            <person name="Schwartz D.C."/>
            <person name="Town C.D."/>
        </authorList>
    </citation>
    <scope>GENOME REANNOTATION</scope>
    <source>
        <strain evidence="3 4">cv. Jemalong A17</strain>
    </source>
</reference>
<feature type="transmembrane region" description="Helical" evidence="1">
    <location>
        <begin position="33"/>
        <end position="58"/>
    </location>
</feature>
<evidence type="ECO:0000313" key="4">
    <source>
        <dbReference type="Proteomes" id="UP000002051"/>
    </source>
</evidence>
<accession>G7L2X8</accession>
<evidence type="ECO:0000313" key="3">
    <source>
        <dbReference type="EnsemblPlants" id="AES82702"/>
    </source>
</evidence>
<keyword evidence="1" id="KW-0472">Membrane</keyword>
<keyword evidence="1" id="KW-1133">Transmembrane helix</keyword>
<organism evidence="2 4">
    <name type="scientific">Medicago truncatula</name>
    <name type="common">Barrel medic</name>
    <name type="synonym">Medicago tribuloides</name>
    <dbReference type="NCBI Taxonomy" id="3880"/>
    <lineage>
        <taxon>Eukaryota</taxon>
        <taxon>Viridiplantae</taxon>
        <taxon>Streptophyta</taxon>
        <taxon>Embryophyta</taxon>
        <taxon>Tracheophyta</taxon>
        <taxon>Spermatophyta</taxon>
        <taxon>Magnoliopsida</taxon>
        <taxon>eudicotyledons</taxon>
        <taxon>Gunneridae</taxon>
        <taxon>Pentapetalae</taxon>
        <taxon>rosids</taxon>
        <taxon>fabids</taxon>
        <taxon>Fabales</taxon>
        <taxon>Fabaceae</taxon>
        <taxon>Papilionoideae</taxon>
        <taxon>50 kb inversion clade</taxon>
        <taxon>NPAAA clade</taxon>
        <taxon>Hologalegina</taxon>
        <taxon>IRL clade</taxon>
        <taxon>Trifolieae</taxon>
        <taxon>Medicago</taxon>
    </lineage>
</organism>
<reference evidence="2 4" key="1">
    <citation type="journal article" date="2011" name="Nature">
        <title>The Medicago genome provides insight into the evolution of rhizobial symbioses.</title>
        <authorList>
            <person name="Young N.D."/>
            <person name="Debelle F."/>
            <person name="Oldroyd G.E."/>
            <person name="Geurts R."/>
            <person name="Cannon S.B."/>
            <person name="Udvardi M.K."/>
            <person name="Benedito V.A."/>
            <person name="Mayer K.F."/>
            <person name="Gouzy J."/>
            <person name="Schoof H."/>
            <person name="Van de Peer Y."/>
            <person name="Proost S."/>
            <person name="Cook D.R."/>
            <person name="Meyers B.C."/>
            <person name="Spannagl M."/>
            <person name="Cheung F."/>
            <person name="De Mita S."/>
            <person name="Krishnakumar V."/>
            <person name="Gundlach H."/>
            <person name="Zhou S."/>
            <person name="Mudge J."/>
            <person name="Bharti A.K."/>
            <person name="Murray J.D."/>
            <person name="Naoumkina M.A."/>
            <person name="Rosen B."/>
            <person name="Silverstein K.A."/>
            <person name="Tang H."/>
            <person name="Rombauts S."/>
            <person name="Zhao P.X."/>
            <person name="Zhou P."/>
            <person name="Barbe V."/>
            <person name="Bardou P."/>
            <person name="Bechner M."/>
            <person name="Bellec A."/>
            <person name="Berger A."/>
            <person name="Berges H."/>
            <person name="Bidwell S."/>
            <person name="Bisseling T."/>
            <person name="Choisne N."/>
            <person name="Couloux A."/>
            <person name="Denny R."/>
            <person name="Deshpande S."/>
            <person name="Dai X."/>
            <person name="Doyle J.J."/>
            <person name="Dudez A.M."/>
            <person name="Farmer A.D."/>
            <person name="Fouteau S."/>
            <person name="Franken C."/>
            <person name="Gibelin C."/>
            <person name="Gish J."/>
            <person name="Goldstein S."/>
            <person name="Gonzalez A.J."/>
            <person name="Green P.J."/>
            <person name="Hallab A."/>
            <person name="Hartog M."/>
            <person name="Hua A."/>
            <person name="Humphray S.J."/>
            <person name="Jeong D.H."/>
            <person name="Jing Y."/>
            <person name="Jocker A."/>
            <person name="Kenton S.M."/>
            <person name="Kim D.J."/>
            <person name="Klee K."/>
            <person name="Lai H."/>
            <person name="Lang C."/>
            <person name="Lin S."/>
            <person name="Macmil S.L."/>
            <person name="Magdelenat G."/>
            <person name="Matthews L."/>
            <person name="McCorrison J."/>
            <person name="Monaghan E.L."/>
            <person name="Mun J.H."/>
            <person name="Najar F.Z."/>
            <person name="Nicholson C."/>
            <person name="Noirot C."/>
            <person name="O'Bleness M."/>
            <person name="Paule C.R."/>
            <person name="Poulain J."/>
            <person name="Prion F."/>
            <person name="Qin B."/>
            <person name="Qu C."/>
            <person name="Retzel E.F."/>
            <person name="Riddle C."/>
            <person name="Sallet E."/>
            <person name="Samain S."/>
            <person name="Samson N."/>
            <person name="Sanders I."/>
            <person name="Saurat O."/>
            <person name="Scarpelli C."/>
            <person name="Schiex T."/>
            <person name="Segurens B."/>
            <person name="Severin A.J."/>
            <person name="Sherrier D.J."/>
            <person name="Shi R."/>
            <person name="Sims S."/>
            <person name="Singer S.R."/>
            <person name="Sinharoy S."/>
            <person name="Sterck L."/>
            <person name="Viollet A."/>
            <person name="Wang B.B."/>
            <person name="Wang K."/>
            <person name="Wang M."/>
            <person name="Wang X."/>
            <person name="Warfsmann J."/>
            <person name="Weissenbach J."/>
            <person name="White D.D."/>
            <person name="White J.D."/>
            <person name="Wiley G.B."/>
            <person name="Wincker P."/>
            <person name="Xing Y."/>
            <person name="Yang L."/>
            <person name="Yao Z."/>
            <person name="Ying F."/>
            <person name="Zhai J."/>
            <person name="Zhou L."/>
            <person name="Zuber A."/>
            <person name="Denarie J."/>
            <person name="Dixon R.A."/>
            <person name="May G.D."/>
            <person name="Schwartz D.C."/>
            <person name="Rogers J."/>
            <person name="Quetier F."/>
            <person name="Town C.D."/>
            <person name="Roe B.A."/>
        </authorList>
    </citation>
    <scope>NUCLEOTIDE SEQUENCE [LARGE SCALE GENOMIC DNA]</scope>
    <source>
        <strain evidence="2">A17</strain>
        <strain evidence="3 4">cv. Jemalong A17</strain>
    </source>
</reference>
<dbReference type="AlphaFoldDB" id="G7L2X8"/>
<evidence type="ECO:0000313" key="2">
    <source>
        <dbReference type="EMBL" id="AES82702.1"/>
    </source>
</evidence>
<dbReference type="EMBL" id="CM001223">
    <property type="protein sequence ID" value="AES82702.1"/>
    <property type="molecule type" value="Genomic_DNA"/>
</dbReference>
<dbReference type="InterPro" id="IPR011009">
    <property type="entry name" value="Kinase-like_dom_sf"/>
</dbReference>
<keyword evidence="1 2" id="KW-0812">Transmembrane</keyword>
<dbReference type="Proteomes" id="UP000002051">
    <property type="component" value="Unassembled WGS sequence"/>
</dbReference>
<proteinExistence type="predicted"/>
<dbReference type="SUPFAM" id="SSF56112">
    <property type="entry name" value="Protein kinase-like (PK-like)"/>
    <property type="match status" value="1"/>
</dbReference>
<name>G7L2X8_MEDTR</name>
<dbReference type="PaxDb" id="3880-AES82702"/>
<protein>
    <submittedName>
        <fullName evidence="2">Transmembrane protein, putative</fullName>
    </submittedName>
</protein>